<dbReference type="RefSeq" id="WP_081991946.1">
    <property type="nucleotide sequence ID" value="NZ_BORW01000023.1"/>
</dbReference>
<gene>
    <name evidence="2" type="ORF">J21TS3_37060</name>
</gene>
<dbReference type="Proteomes" id="UP000680638">
    <property type="component" value="Unassembled WGS sequence"/>
</dbReference>
<dbReference type="Pfam" id="PF12867">
    <property type="entry name" value="DinB_2"/>
    <property type="match status" value="1"/>
</dbReference>
<dbReference type="SUPFAM" id="SSF109854">
    <property type="entry name" value="DinB/YfiT-like putative metalloenzymes"/>
    <property type="match status" value="1"/>
</dbReference>
<dbReference type="InterPro" id="IPR024775">
    <property type="entry name" value="DinB-like"/>
</dbReference>
<reference evidence="2 3" key="1">
    <citation type="submission" date="2021-03" db="EMBL/GenBank/DDBJ databases">
        <title>Antimicrobial resistance genes in bacteria isolated from Japanese honey, and their potential for conferring macrolide and lincosamide resistance in the American foulbrood pathogen Paenibacillus larvae.</title>
        <authorList>
            <person name="Okamoto M."/>
            <person name="Kumagai M."/>
            <person name="Kanamori H."/>
            <person name="Takamatsu D."/>
        </authorList>
    </citation>
    <scope>NUCLEOTIDE SEQUENCE [LARGE SCALE GENOMIC DNA]</scope>
    <source>
        <strain evidence="2 3">J21TS3</strain>
    </source>
</reference>
<sequence>MNTKETIRSLENITGHYIGELERFSLEELHRKPGEEEWSLGQMYMHLIQASLHLHLRNVRACAESAEGVAKAGEKTERGKIAFLNGEFPNIRIQVPPSPAYTPPQPASKEQMISGLRSVLDGMRDAEPLVHQAPLQNKLVHPGFGALNAAEWFMLVEMHFRHHLRQKERLERFLAI</sequence>
<comment type="caution">
    <text evidence="2">The sequence shown here is derived from an EMBL/GenBank/DDBJ whole genome shotgun (WGS) entry which is preliminary data.</text>
</comment>
<dbReference type="Gene3D" id="1.20.120.450">
    <property type="entry name" value="dinb family like domain"/>
    <property type="match status" value="1"/>
</dbReference>
<organism evidence="2 3">
    <name type="scientific">Paenibacillus cookii</name>
    <dbReference type="NCBI Taxonomy" id="157839"/>
    <lineage>
        <taxon>Bacteria</taxon>
        <taxon>Bacillati</taxon>
        <taxon>Bacillota</taxon>
        <taxon>Bacilli</taxon>
        <taxon>Bacillales</taxon>
        <taxon>Paenibacillaceae</taxon>
        <taxon>Paenibacillus</taxon>
    </lineage>
</organism>
<protein>
    <recommendedName>
        <fullName evidence="1">DinB-like domain-containing protein</fullName>
    </recommendedName>
</protein>
<dbReference type="InterPro" id="IPR034660">
    <property type="entry name" value="DinB/YfiT-like"/>
</dbReference>
<evidence type="ECO:0000313" key="3">
    <source>
        <dbReference type="Proteomes" id="UP000680638"/>
    </source>
</evidence>
<evidence type="ECO:0000313" key="2">
    <source>
        <dbReference type="EMBL" id="GIO68885.1"/>
    </source>
</evidence>
<accession>A0ABQ4M027</accession>
<dbReference type="EMBL" id="BORW01000023">
    <property type="protein sequence ID" value="GIO68885.1"/>
    <property type="molecule type" value="Genomic_DNA"/>
</dbReference>
<evidence type="ECO:0000259" key="1">
    <source>
        <dbReference type="Pfam" id="PF12867"/>
    </source>
</evidence>
<feature type="domain" description="DinB-like" evidence="1">
    <location>
        <begin position="21"/>
        <end position="166"/>
    </location>
</feature>
<keyword evidence="3" id="KW-1185">Reference proteome</keyword>
<proteinExistence type="predicted"/>
<name>A0ABQ4M027_9BACL</name>